<dbReference type="EMBL" id="WJQU01000001">
    <property type="protein sequence ID" value="KAJ6649393.1"/>
    <property type="molecule type" value="Genomic_DNA"/>
</dbReference>
<dbReference type="AlphaFoldDB" id="A0A9Q0NFZ8"/>
<evidence type="ECO:0000313" key="5">
    <source>
        <dbReference type="Proteomes" id="UP001151699"/>
    </source>
</evidence>
<evidence type="ECO:0000256" key="1">
    <source>
        <dbReference type="SAM" id="Coils"/>
    </source>
</evidence>
<reference evidence="4" key="1">
    <citation type="submission" date="2022-07" db="EMBL/GenBank/DDBJ databases">
        <authorList>
            <person name="Trinca V."/>
            <person name="Uliana J.V.C."/>
            <person name="Torres T.T."/>
            <person name="Ward R.J."/>
            <person name="Monesi N."/>
        </authorList>
    </citation>
    <scope>NUCLEOTIDE SEQUENCE</scope>
    <source>
        <strain evidence="4">HSMRA1968</strain>
        <tissue evidence="4">Whole embryos</tissue>
    </source>
</reference>
<evidence type="ECO:0000313" key="4">
    <source>
        <dbReference type="EMBL" id="KAJ6649393.1"/>
    </source>
</evidence>
<organism evidence="4 5">
    <name type="scientific">Pseudolycoriella hygida</name>
    <dbReference type="NCBI Taxonomy" id="35572"/>
    <lineage>
        <taxon>Eukaryota</taxon>
        <taxon>Metazoa</taxon>
        <taxon>Ecdysozoa</taxon>
        <taxon>Arthropoda</taxon>
        <taxon>Hexapoda</taxon>
        <taxon>Insecta</taxon>
        <taxon>Pterygota</taxon>
        <taxon>Neoptera</taxon>
        <taxon>Endopterygota</taxon>
        <taxon>Diptera</taxon>
        <taxon>Nematocera</taxon>
        <taxon>Sciaroidea</taxon>
        <taxon>Sciaridae</taxon>
        <taxon>Pseudolycoriella</taxon>
    </lineage>
</organism>
<dbReference type="SMART" id="SM00233">
    <property type="entry name" value="PH"/>
    <property type="match status" value="1"/>
</dbReference>
<keyword evidence="5" id="KW-1185">Reference proteome</keyword>
<feature type="coiled-coil region" evidence="1">
    <location>
        <begin position="192"/>
        <end position="222"/>
    </location>
</feature>
<keyword evidence="1" id="KW-0175">Coiled coil</keyword>
<gene>
    <name evidence="4" type="primary">Phldb2</name>
    <name evidence="4" type="ORF">Bhyg_04627</name>
</gene>
<feature type="compositionally biased region" description="Polar residues" evidence="2">
    <location>
        <begin position="897"/>
        <end position="910"/>
    </location>
</feature>
<dbReference type="InterPro" id="IPR011993">
    <property type="entry name" value="PH-like_dom_sf"/>
</dbReference>
<feature type="compositionally biased region" description="Polar residues" evidence="2">
    <location>
        <begin position="1015"/>
        <end position="1033"/>
    </location>
</feature>
<feature type="domain" description="PH" evidence="3">
    <location>
        <begin position="1077"/>
        <end position="1179"/>
    </location>
</feature>
<sequence>MLTIGKSTYLRFNNPAEAELIKSSMGSNDRISMPQIDFNQDSSSSNEGTPVDALKNLNEIIDLPNHQKSYQNNETILNSLTKNDITTNFNNFHSPKVFTADSVTVNTPAKDVLGAKFNNFTKNLTQIFTKNDKNSNMQRNGNENNCVLTKVNNTSVASPKIQPSSACYDRYPKPGSYGSLQVFPMNGVNSEINNSNQNDSELQRQRAQIERLKEQEMSLAEQERLEEILKMCADFEKQNQNVQSSPIVQNRIKTNGSLPRDKKSPFADYDQQKTLFFPTVPNGSATKSSGYENVKFGPNGRVELTKSPSGRYENVNQSTPTNGYENVNVSKKYVPQSPRTKIRTCVSPKKEPNKKTEYELLVQSFEEKLRMEIQSLRENKHFDGGKSVNGPEPVYGTLEKRNKNVNNLTLNIQREIDGQKLVELTHKRTQVLNIVRDLKTQISDLQRQEEEVLRELDMEKALVSAELSTEREVLKEMEKNLSSLQCTIHRLEAQRNSKRVMQETQQAKLKQMIDVAQDQVNGLESLLKQNSKEENLQEDLENVRESLENDTKTFEDLEFQYLEEETEWLAYREELHHDLKTLTKLINEKQKHILTLENQGIDNQATACLDTKNIEKNLWTLLSDLEKNREELKAIDMQIFHMSGQQNTQSESDEEFDVPKRNGSDIMSQSMFGSTEILSAKPKDQDLMSKSMNEEYFFSSIEMPSINVTKFSSTPKKNEIKAIDASEEVTKISQTSHDQLKKAEEADRIMNGESPDPLTKLKYNLSPPFDHKSNMSEPKSNLNLSIESDDFEVNPLEKRVPSQDDIDRICKVTLDAPISTHGASYKVIESIKEIERNRQLLLAQQGSHVIEHERQKMNELKKKSHDEARAQYLRNVNYSPDRDSYVKKNRSLEQLDDTSSSPKKSLQRNGSTKKDSSVSPQRVTFNTHAKQVNLILIIALMDIEESSVFVLKSASGNDQRHSQPDFDRSRPLSEANSELSYDALSEKPFKSSNDLHTSISSQRLHENGEVIKRNSALSQSDTSDSPRMTSGQKRNLPKHQRPLTRYLPIMSSDLDLRQHIETAGHQVTLCPHVIVDSYSCRGYLHKLGATFHGWSRRWFVLDRQKMALIYYSDKSERKARGGAYFSTIDEVYLDHMNTSKSGRPYCTFIVKTKKRSYHLQAASDAAARIWIDAIITGAQGNIDY</sequence>
<dbReference type="PANTHER" id="PTHR12156">
    <property type="entry name" value="PLECKSTRIN HOMOLOGY-LIKE DOMAIN, FAMILY B, MEMBER 3"/>
    <property type="match status" value="1"/>
</dbReference>
<dbReference type="InterPro" id="IPR052212">
    <property type="entry name" value="PH-like_domain"/>
</dbReference>
<dbReference type="InterPro" id="IPR001849">
    <property type="entry name" value="PH_domain"/>
</dbReference>
<feature type="compositionally biased region" description="Basic and acidic residues" evidence="2">
    <location>
        <begin position="958"/>
        <end position="971"/>
    </location>
</feature>
<dbReference type="Gene3D" id="2.30.29.30">
    <property type="entry name" value="Pleckstrin-homology domain (PH domain)/Phosphotyrosine-binding domain (PTB)"/>
    <property type="match status" value="1"/>
</dbReference>
<evidence type="ECO:0000256" key="2">
    <source>
        <dbReference type="SAM" id="MobiDB-lite"/>
    </source>
</evidence>
<dbReference type="Proteomes" id="UP001151699">
    <property type="component" value="Chromosome A"/>
</dbReference>
<comment type="caution">
    <text evidence="4">The sequence shown here is derived from an EMBL/GenBank/DDBJ whole genome shotgun (WGS) entry which is preliminary data.</text>
</comment>
<feature type="coiled-coil region" evidence="1">
    <location>
        <begin position="428"/>
        <end position="599"/>
    </location>
</feature>
<protein>
    <submittedName>
        <fullName evidence="4">Pleckstrin likey-like domain family B member 2</fullName>
    </submittedName>
</protein>
<accession>A0A9Q0NFZ8</accession>
<dbReference type="SUPFAM" id="SSF50729">
    <property type="entry name" value="PH domain-like"/>
    <property type="match status" value="1"/>
</dbReference>
<feature type="region of interest" description="Disordered" evidence="2">
    <location>
        <begin position="31"/>
        <end position="51"/>
    </location>
</feature>
<feature type="compositionally biased region" description="Polar residues" evidence="2">
    <location>
        <begin position="314"/>
        <end position="326"/>
    </location>
</feature>
<proteinExistence type="predicted"/>
<feature type="compositionally biased region" description="Basic and acidic residues" evidence="2">
    <location>
        <begin position="1003"/>
        <end position="1012"/>
    </location>
</feature>
<dbReference type="PROSITE" id="PS50003">
    <property type="entry name" value="PH_DOMAIN"/>
    <property type="match status" value="1"/>
</dbReference>
<dbReference type="OrthoDB" id="6020705at2759"/>
<feature type="region of interest" description="Disordered" evidence="2">
    <location>
        <begin position="288"/>
        <end position="326"/>
    </location>
</feature>
<name>A0A9Q0NFZ8_9DIPT</name>
<feature type="region of interest" description="Disordered" evidence="2">
    <location>
        <begin position="954"/>
        <end position="979"/>
    </location>
</feature>
<feature type="compositionally biased region" description="Polar residues" evidence="2">
    <location>
        <begin position="37"/>
        <end position="48"/>
    </location>
</feature>
<dbReference type="Pfam" id="PF00169">
    <property type="entry name" value="PH"/>
    <property type="match status" value="1"/>
</dbReference>
<feature type="region of interest" description="Disordered" evidence="2">
    <location>
        <begin position="1000"/>
        <end position="1042"/>
    </location>
</feature>
<evidence type="ECO:0000259" key="3">
    <source>
        <dbReference type="PROSITE" id="PS50003"/>
    </source>
</evidence>
<dbReference type="PANTHER" id="PTHR12156:SF5">
    <property type="entry name" value="FI18040P1"/>
    <property type="match status" value="1"/>
</dbReference>
<feature type="region of interest" description="Disordered" evidence="2">
    <location>
        <begin position="891"/>
        <end position="922"/>
    </location>
</feature>